<dbReference type="GO" id="GO:0003899">
    <property type="term" value="F:DNA-directed RNA polymerase activity"/>
    <property type="evidence" value="ECO:0007669"/>
    <property type="project" value="UniProtKB-UniRule"/>
</dbReference>
<evidence type="ECO:0000256" key="4">
    <source>
        <dbReference type="ARBA" id="ARBA00022695"/>
    </source>
</evidence>
<dbReference type="SMART" id="SM00493">
    <property type="entry name" value="TOPRIM"/>
    <property type="match status" value="1"/>
</dbReference>
<dbReference type="EMBL" id="LSZO01000006">
    <property type="protein sequence ID" value="KXU39418.1"/>
    <property type="molecule type" value="Genomic_DNA"/>
</dbReference>
<dbReference type="InterPro" id="IPR050219">
    <property type="entry name" value="DnaG_primase"/>
</dbReference>
<dbReference type="Pfam" id="PF10410">
    <property type="entry name" value="DnaB_bind"/>
    <property type="match status" value="1"/>
</dbReference>
<dbReference type="PIRSF" id="PIRSF002811">
    <property type="entry name" value="DnaG"/>
    <property type="match status" value="1"/>
</dbReference>
<dbReference type="SUPFAM" id="SSF56731">
    <property type="entry name" value="DNA primase core"/>
    <property type="match status" value="1"/>
</dbReference>
<evidence type="ECO:0000256" key="9">
    <source>
        <dbReference type="ARBA" id="ARBA00022842"/>
    </source>
</evidence>
<dbReference type="Pfam" id="PF08278">
    <property type="entry name" value="DnaG_DnaB_bind"/>
    <property type="match status" value="1"/>
</dbReference>
<evidence type="ECO:0000256" key="6">
    <source>
        <dbReference type="ARBA" id="ARBA00022723"/>
    </source>
</evidence>
<dbReference type="SMART" id="SM00766">
    <property type="entry name" value="DnaG_DnaB_bind"/>
    <property type="match status" value="1"/>
</dbReference>
<feature type="domain" description="Toprim" evidence="16">
    <location>
        <begin position="260"/>
        <end position="342"/>
    </location>
</feature>
<comment type="domain">
    <text evidence="12">Contains an N-terminal zinc-binding domain, a central core domain that contains the primase activity, and a C-terminal DnaB-binding domain.</text>
</comment>
<dbReference type="InterPro" id="IPR006171">
    <property type="entry name" value="TOPRIM_dom"/>
</dbReference>
<evidence type="ECO:0000256" key="8">
    <source>
        <dbReference type="ARBA" id="ARBA00022833"/>
    </source>
</evidence>
<dbReference type="GO" id="GO:0000428">
    <property type="term" value="C:DNA-directed RNA polymerase complex"/>
    <property type="evidence" value="ECO:0007669"/>
    <property type="project" value="UniProtKB-KW"/>
</dbReference>
<dbReference type="SUPFAM" id="SSF57783">
    <property type="entry name" value="Zinc beta-ribbon"/>
    <property type="match status" value="1"/>
</dbReference>
<dbReference type="InterPro" id="IPR034151">
    <property type="entry name" value="TOPRIM_DnaG_bac"/>
</dbReference>
<evidence type="ECO:0000259" key="16">
    <source>
        <dbReference type="PROSITE" id="PS50880"/>
    </source>
</evidence>
<evidence type="ECO:0000256" key="2">
    <source>
        <dbReference type="ARBA" id="ARBA00022515"/>
    </source>
</evidence>
<dbReference type="GO" id="GO:0006269">
    <property type="term" value="P:DNA replication, synthesis of primer"/>
    <property type="evidence" value="ECO:0007669"/>
    <property type="project" value="UniProtKB-UniRule"/>
</dbReference>
<evidence type="ECO:0000256" key="1">
    <source>
        <dbReference type="ARBA" id="ARBA00022478"/>
    </source>
</evidence>
<dbReference type="Gene3D" id="3.90.580.10">
    <property type="entry name" value="Zinc finger, CHC2-type domain"/>
    <property type="match status" value="1"/>
</dbReference>
<evidence type="ECO:0000256" key="14">
    <source>
        <dbReference type="PIRSR" id="PIRSR002811-1"/>
    </source>
</evidence>
<proteinExistence type="inferred from homology"/>
<evidence type="ECO:0000256" key="10">
    <source>
        <dbReference type="ARBA" id="ARBA00023125"/>
    </source>
</evidence>
<evidence type="ECO:0000256" key="15">
    <source>
        <dbReference type="SAM" id="MobiDB-lite"/>
    </source>
</evidence>
<evidence type="ECO:0000313" key="18">
    <source>
        <dbReference type="Proteomes" id="UP000072660"/>
    </source>
</evidence>
<comment type="catalytic activity">
    <reaction evidence="12">
        <text>ssDNA + n NTP = ssDNA/pppN(pN)n-1 hybrid + (n-1) diphosphate.</text>
        <dbReference type="EC" id="2.7.7.101"/>
    </reaction>
</comment>
<dbReference type="Pfam" id="PF08275">
    <property type="entry name" value="DNAG_N"/>
    <property type="match status" value="1"/>
</dbReference>
<dbReference type="InterPro" id="IPR013264">
    <property type="entry name" value="DNAG_N"/>
</dbReference>
<dbReference type="PANTHER" id="PTHR30313">
    <property type="entry name" value="DNA PRIMASE"/>
    <property type="match status" value="1"/>
</dbReference>
<dbReference type="NCBIfam" id="TIGR01391">
    <property type="entry name" value="dnaG"/>
    <property type="match status" value="1"/>
</dbReference>
<dbReference type="CDD" id="cd03364">
    <property type="entry name" value="TOPRIM_DnaG_primases"/>
    <property type="match status" value="1"/>
</dbReference>
<evidence type="ECO:0000256" key="12">
    <source>
        <dbReference type="HAMAP-Rule" id="MF_00974"/>
    </source>
</evidence>
<sequence length="640" mass="71564">MAGLIPQAFIEDLLKRTDLVEVVSARVALKKNGKNYSACCPFHQEKTPSFNVSPDKQFYHCFGCGASGDALRFVMEHDRLDFPEAVELLARAAGLSVPREAGADPRERLTQESPLYGLLSMATQFYQQSLKQHPARQAAVDYLKKRGISPQMVQAFALGFAPPGWDNLHKLVQADQAKQQSLIEAGLLVHNEGSGKRYDRFRDRLMFPIRDHSGRVIGFGGRVLGDDKPKYLNSPETALFHKSHELYGLYELRQKPGKLDEILVVEGYLDVIALAQAGLCNAVATLGTATSEQHIKRLLRLAPSILFCFDGDSAGRKAAWRALEAALPALFDGKRTRFLFLPDGEDPDSLVRLEGADAFRARIEEQSLSLTDYFFSRLQQEVNLSSLEGKAQLVNLALPLLQKIPSASLQVLMRQRLAQLSGLALEQLNQLAQPNLPAKPQPPVAPERVPDPQEFSPPMLLDEPPPMGEESPPAWQPSRQKSIEVDPHSLALRTLLHYPELAQQVGTLEIIGHAEEAEEPAVRALLELLRALQQNPKLRPLQWLARWHGSSQGRLLKSLWEKEWMPHEHGYLEHNPGQQFLDTLAKLEHLARQKAQQQAYTQQITHLLQKNPSELSTEEKSLIQAHYRAQLTANKPVSAT</sequence>
<evidence type="ECO:0000256" key="3">
    <source>
        <dbReference type="ARBA" id="ARBA00022679"/>
    </source>
</evidence>
<organism evidence="17 18">
    <name type="scientific">Ventosimonas gracilis</name>
    <dbReference type="NCBI Taxonomy" id="1680762"/>
    <lineage>
        <taxon>Bacteria</taxon>
        <taxon>Pseudomonadati</taxon>
        <taxon>Pseudomonadota</taxon>
        <taxon>Gammaproteobacteria</taxon>
        <taxon>Pseudomonadales</taxon>
        <taxon>Ventosimonadaceae</taxon>
        <taxon>Ventosimonas</taxon>
    </lineage>
</organism>
<keyword evidence="8 12" id="KW-0862">Zinc</keyword>
<dbReference type="HAMAP" id="MF_00974">
    <property type="entry name" value="DNA_primase_DnaG"/>
    <property type="match status" value="1"/>
</dbReference>
<accession>A0A139SXS6</accession>
<dbReference type="Gene3D" id="1.10.860.10">
    <property type="entry name" value="DNAb Helicase, Chain A"/>
    <property type="match status" value="1"/>
</dbReference>
<dbReference type="FunFam" id="3.90.580.10:FF:000001">
    <property type="entry name" value="DNA primase"/>
    <property type="match status" value="1"/>
</dbReference>
<dbReference type="FunFam" id="3.40.1360.10:FF:000002">
    <property type="entry name" value="DNA primase"/>
    <property type="match status" value="1"/>
</dbReference>
<keyword evidence="7 12" id="KW-0863">Zinc-finger</keyword>
<reference evidence="17 18" key="1">
    <citation type="submission" date="2016-02" db="EMBL/GenBank/DDBJ databases">
        <authorList>
            <person name="Wen L."/>
            <person name="He K."/>
            <person name="Yang H."/>
        </authorList>
    </citation>
    <scope>NUCLEOTIDE SEQUENCE [LARGE SCALE GENOMIC DNA]</scope>
    <source>
        <strain evidence="17 18">CV58</strain>
    </source>
</reference>
<protein>
    <recommendedName>
        <fullName evidence="12 13">DNA primase</fullName>
        <ecNumber evidence="12">2.7.7.101</ecNumber>
    </recommendedName>
</protein>
<evidence type="ECO:0000313" key="17">
    <source>
        <dbReference type="EMBL" id="KXU39418.1"/>
    </source>
</evidence>
<keyword evidence="9" id="KW-0460">Magnesium</keyword>
<evidence type="ECO:0000256" key="7">
    <source>
        <dbReference type="ARBA" id="ARBA00022771"/>
    </source>
</evidence>
<dbReference type="PANTHER" id="PTHR30313:SF2">
    <property type="entry name" value="DNA PRIMASE"/>
    <property type="match status" value="1"/>
</dbReference>
<keyword evidence="11 12" id="KW-0804">Transcription</keyword>
<comment type="similarity">
    <text evidence="12 13">Belongs to the DnaG primase family.</text>
</comment>
<dbReference type="GO" id="GO:0008270">
    <property type="term" value="F:zinc ion binding"/>
    <property type="evidence" value="ECO:0007669"/>
    <property type="project" value="UniProtKB-UniRule"/>
</dbReference>
<dbReference type="GO" id="GO:0005737">
    <property type="term" value="C:cytoplasm"/>
    <property type="evidence" value="ECO:0007669"/>
    <property type="project" value="TreeGrafter"/>
</dbReference>
<comment type="function">
    <text evidence="12 13">RNA polymerase that catalyzes the synthesis of short RNA molecules used as primers for DNA polymerase during DNA replication.</text>
</comment>
<keyword evidence="10 12" id="KW-0238">DNA-binding</keyword>
<evidence type="ECO:0000256" key="5">
    <source>
        <dbReference type="ARBA" id="ARBA00022705"/>
    </source>
</evidence>
<keyword evidence="6 12" id="KW-0479">Metal-binding</keyword>
<gene>
    <name evidence="12" type="primary">dnaG</name>
    <name evidence="17" type="ORF">AXE65_08615</name>
</gene>
<name>A0A139SXS6_9GAMM</name>
<dbReference type="SMART" id="SM00400">
    <property type="entry name" value="ZnF_CHCC"/>
    <property type="match status" value="1"/>
</dbReference>
<keyword evidence="2 12" id="KW-0639">Primosome</keyword>
<dbReference type="RefSeq" id="WP_068386508.1">
    <property type="nucleotide sequence ID" value="NZ_LSZO01000006.1"/>
</dbReference>
<keyword evidence="4 12" id="KW-0548">Nucleotidyltransferase</keyword>
<dbReference type="AlphaFoldDB" id="A0A139SXS6"/>
<feature type="region of interest" description="Disordered" evidence="15">
    <location>
        <begin position="434"/>
        <end position="479"/>
    </location>
</feature>
<dbReference type="GO" id="GO:1990077">
    <property type="term" value="C:primosome complex"/>
    <property type="evidence" value="ECO:0007669"/>
    <property type="project" value="UniProtKB-KW"/>
</dbReference>
<dbReference type="Gene3D" id="3.40.1360.10">
    <property type="match status" value="1"/>
</dbReference>
<comment type="subunit">
    <text evidence="12">Monomer. Interacts with DnaB.</text>
</comment>
<comment type="caution">
    <text evidence="17">The sequence shown here is derived from an EMBL/GenBank/DDBJ whole genome shotgun (WGS) entry which is preliminary data.</text>
</comment>
<dbReference type="FunFam" id="3.90.980.10:FF:000001">
    <property type="entry name" value="DNA primase"/>
    <property type="match status" value="1"/>
</dbReference>
<dbReference type="GO" id="GO:0003677">
    <property type="term" value="F:DNA binding"/>
    <property type="evidence" value="ECO:0007669"/>
    <property type="project" value="UniProtKB-KW"/>
</dbReference>
<dbReference type="Gene3D" id="1.20.50.20">
    <property type="entry name" value="DnaG, RNA polymerase domain, helical bundle"/>
    <property type="match status" value="1"/>
</dbReference>
<dbReference type="SUPFAM" id="SSF117023">
    <property type="entry name" value="DNA primase DnaG, C-terminal domain"/>
    <property type="match status" value="1"/>
</dbReference>
<dbReference type="Pfam" id="PF13155">
    <property type="entry name" value="Toprim_2"/>
    <property type="match status" value="1"/>
</dbReference>
<comment type="cofactor">
    <cofactor evidence="12 13 14">
        <name>Zn(2+)</name>
        <dbReference type="ChEBI" id="CHEBI:29105"/>
    </cofactor>
    <text evidence="12 13 14">Binds 1 zinc ion per monomer.</text>
</comment>
<dbReference type="InterPro" id="IPR016136">
    <property type="entry name" value="DNA_helicase_N/primase_C"/>
</dbReference>
<dbReference type="InterPro" id="IPR002694">
    <property type="entry name" value="Znf_CHC2"/>
</dbReference>
<feature type="zinc finger region" description="CHC2-type" evidence="12 14">
    <location>
        <begin position="40"/>
        <end position="64"/>
    </location>
</feature>
<dbReference type="InterPro" id="IPR006295">
    <property type="entry name" value="DNA_primase_DnaG"/>
</dbReference>
<dbReference type="InterPro" id="IPR030846">
    <property type="entry name" value="DnaG_bac"/>
</dbReference>
<dbReference type="InterPro" id="IPR037068">
    <property type="entry name" value="DNA_primase_core_N_sf"/>
</dbReference>
<dbReference type="Pfam" id="PF01807">
    <property type="entry name" value="Zn_ribbon_DnaG"/>
    <property type="match status" value="1"/>
</dbReference>
<dbReference type="InterPro" id="IPR013173">
    <property type="entry name" value="DNA_primase_DnaG_DnaB-bd_dom"/>
</dbReference>
<keyword evidence="3 12" id="KW-0808">Transferase</keyword>
<evidence type="ECO:0000256" key="13">
    <source>
        <dbReference type="PIRNR" id="PIRNR002811"/>
    </source>
</evidence>
<dbReference type="InterPro" id="IPR036977">
    <property type="entry name" value="DNA_primase_Znf_CHC2"/>
</dbReference>
<evidence type="ECO:0000256" key="11">
    <source>
        <dbReference type="ARBA" id="ARBA00023163"/>
    </source>
</evidence>
<dbReference type="Proteomes" id="UP000072660">
    <property type="component" value="Unassembled WGS sequence"/>
</dbReference>
<dbReference type="PROSITE" id="PS50880">
    <property type="entry name" value="TOPRIM"/>
    <property type="match status" value="1"/>
</dbReference>
<keyword evidence="1 12" id="KW-0240">DNA-directed RNA polymerase</keyword>
<keyword evidence="18" id="KW-1185">Reference proteome</keyword>
<dbReference type="InterPro" id="IPR019475">
    <property type="entry name" value="DNA_primase_DnaB-bd"/>
</dbReference>
<dbReference type="Gene3D" id="3.90.980.10">
    <property type="entry name" value="DNA primase, catalytic core, N-terminal domain"/>
    <property type="match status" value="1"/>
</dbReference>
<dbReference type="OrthoDB" id="9803773at2"/>
<keyword evidence="5 12" id="KW-0235">DNA replication</keyword>
<dbReference type="EC" id="2.7.7.101" evidence="12"/>